<dbReference type="GO" id="GO:0005524">
    <property type="term" value="F:ATP binding"/>
    <property type="evidence" value="ECO:0007669"/>
    <property type="project" value="UniProtKB-KW"/>
</dbReference>
<dbReference type="Pfam" id="PF13304">
    <property type="entry name" value="AAA_21"/>
    <property type="match status" value="1"/>
</dbReference>
<dbReference type="InterPro" id="IPR027417">
    <property type="entry name" value="P-loop_NTPase"/>
</dbReference>
<proteinExistence type="predicted"/>
<dbReference type="RefSeq" id="WP_193121493.1">
    <property type="nucleotide sequence ID" value="NZ_JADBGI010000006.1"/>
</dbReference>
<dbReference type="PANTHER" id="PTHR40396">
    <property type="entry name" value="ATPASE-LIKE PROTEIN"/>
    <property type="match status" value="1"/>
</dbReference>
<evidence type="ECO:0000313" key="3">
    <source>
        <dbReference type="EMBL" id="MBE2998865.1"/>
    </source>
</evidence>
<dbReference type="InterPro" id="IPR003959">
    <property type="entry name" value="ATPase_AAA_core"/>
</dbReference>
<keyword evidence="4" id="KW-1185">Reference proteome</keyword>
<sequence length="444" mass="49033">MLLGFRVANHRSLRDEQELLLLPADEEHDGYPVPSRTKPLHVAGIFGANASGKTALVDALSFMARMVSGHYDQRSDLFGEIEQIPREPFLLDPVHADEPSSFTVDLLLGGHRYTYGFGVTGTEVVEEWLYLYTPDGTEEVVFEREGQSFSYGTAETDAPELTDVLNVEHNVLLIGVLANAQPAAFRSSAAEALREVRKWFLRRLSNWGQVSPELSRTLTRIEPRLLERLSSLAASADTGIDGYEFTRNEVAERQLTLLESYGSEAADLLPGSARTGRVHFRHRGRTDTYPLDLSAESSGTRAILSLGLAVLQALEHGGTLVVDEFDTSLHSSLSGALIKLFNTPENNPYGAQLVFTSHDTNLLGRIHGHEVLASDEIWLTEKDSSGATSLYPVSSFESADEENRDRRYLVGRYGGVPHLDEAAFLEALRPRGPQARSPRDEETP</sequence>
<keyword evidence="3" id="KW-0547">Nucleotide-binding</keyword>
<evidence type="ECO:0000256" key="1">
    <source>
        <dbReference type="SAM" id="MobiDB-lite"/>
    </source>
</evidence>
<keyword evidence="3" id="KW-0067">ATP-binding</keyword>
<dbReference type="SUPFAM" id="SSF52540">
    <property type="entry name" value="P-loop containing nucleoside triphosphate hydrolases"/>
    <property type="match status" value="1"/>
</dbReference>
<accession>A0ABR9P553</accession>
<dbReference type="EMBL" id="JADBGI010000006">
    <property type="protein sequence ID" value="MBE2998865.1"/>
    <property type="molecule type" value="Genomic_DNA"/>
</dbReference>
<feature type="domain" description="ATPase AAA-type core" evidence="2">
    <location>
        <begin position="43"/>
        <end position="363"/>
    </location>
</feature>
<dbReference type="Gene3D" id="3.40.50.300">
    <property type="entry name" value="P-loop containing nucleotide triphosphate hydrolases"/>
    <property type="match status" value="1"/>
</dbReference>
<protein>
    <submittedName>
        <fullName evidence="3">ATP-binding protein</fullName>
    </submittedName>
</protein>
<dbReference type="PANTHER" id="PTHR40396:SF1">
    <property type="entry name" value="ATPASE AAA-TYPE CORE DOMAIN-CONTAINING PROTEIN"/>
    <property type="match status" value="1"/>
</dbReference>
<name>A0ABR9P553_9ACTN</name>
<organism evidence="3 4">
    <name type="scientific">Nocardiopsis coralli</name>
    <dbReference type="NCBI Taxonomy" id="2772213"/>
    <lineage>
        <taxon>Bacteria</taxon>
        <taxon>Bacillati</taxon>
        <taxon>Actinomycetota</taxon>
        <taxon>Actinomycetes</taxon>
        <taxon>Streptosporangiales</taxon>
        <taxon>Nocardiopsidaceae</taxon>
        <taxon>Nocardiopsis</taxon>
    </lineage>
</organism>
<gene>
    <name evidence="3" type="ORF">IDM40_09125</name>
</gene>
<comment type="caution">
    <text evidence="3">The sequence shown here is derived from an EMBL/GenBank/DDBJ whole genome shotgun (WGS) entry which is preliminary data.</text>
</comment>
<reference evidence="3 4" key="1">
    <citation type="submission" date="2020-09" db="EMBL/GenBank/DDBJ databases">
        <title>Diversity and distribution of actinomycetes associated with coral in the coast of Hainan.</title>
        <authorList>
            <person name="Li F."/>
        </authorList>
    </citation>
    <scope>NUCLEOTIDE SEQUENCE [LARGE SCALE GENOMIC DNA]</scope>
    <source>
        <strain evidence="3 4">HNM0947</strain>
    </source>
</reference>
<evidence type="ECO:0000313" key="4">
    <source>
        <dbReference type="Proteomes" id="UP000806528"/>
    </source>
</evidence>
<feature type="region of interest" description="Disordered" evidence="1">
    <location>
        <begin position="424"/>
        <end position="444"/>
    </location>
</feature>
<evidence type="ECO:0000259" key="2">
    <source>
        <dbReference type="Pfam" id="PF13304"/>
    </source>
</evidence>
<dbReference type="Proteomes" id="UP000806528">
    <property type="component" value="Unassembled WGS sequence"/>
</dbReference>